<dbReference type="GO" id="GO:0004298">
    <property type="term" value="F:threonine-type endopeptidase activity"/>
    <property type="evidence" value="ECO:0007669"/>
    <property type="project" value="InterPro"/>
</dbReference>
<evidence type="ECO:0000256" key="1">
    <source>
        <dbReference type="ARBA" id="ARBA00022490"/>
    </source>
</evidence>
<dbReference type="NCBIfam" id="TIGR03691">
    <property type="entry name" value="20S_bact_alpha"/>
    <property type="match status" value="1"/>
</dbReference>
<dbReference type="EMBL" id="JAPKFM010000030">
    <property type="protein sequence ID" value="MCX2966637.1"/>
    <property type="molecule type" value="Genomic_DNA"/>
</dbReference>
<comment type="subcellular location">
    <subcellularLocation>
        <location evidence="3">Cytoplasm</location>
    </subcellularLocation>
</comment>
<dbReference type="Gene3D" id="3.60.20.10">
    <property type="entry name" value="Glutamine Phosphoribosylpyrophosphate, subunit 1, domain 1"/>
    <property type="match status" value="1"/>
</dbReference>
<keyword evidence="6" id="KW-0378">Hydrolase</keyword>
<dbReference type="AlphaFoldDB" id="A0A9X3DAI4"/>
<reference evidence="6" key="1">
    <citation type="submission" date="2022-10" db="EMBL/GenBank/DDBJ databases">
        <title>WGS of marine actinomycetes from Thailand.</title>
        <authorList>
            <person name="Thawai C."/>
        </authorList>
    </citation>
    <scope>NUCLEOTIDE SEQUENCE</scope>
    <source>
        <strain evidence="6">SW21</strain>
    </source>
</reference>
<keyword evidence="1 3" id="KW-0963">Cytoplasm</keyword>
<dbReference type="GO" id="GO:0019941">
    <property type="term" value="P:modification-dependent protein catabolic process"/>
    <property type="evidence" value="ECO:0007669"/>
    <property type="project" value="UniProtKB-UniRule"/>
</dbReference>
<comment type="pathway">
    <text evidence="3">Protein degradation; proteasomal Pup-dependent pathway.</text>
</comment>
<dbReference type="PROSITE" id="PS51475">
    <property type="entry name" value="PROTEASOME_ALPHA_2"/>
    <property type="match status" value="1"/>
</dbReference>
<comment type="function">
    <text evidence="3">Component of the proteasome core, a large protease complex with broad specificity involved in protein degradation.</text>
</comment>
<feature type="compositionally biased region" description="Low complexity" evidence="5">
    <location>
        <begin position="191"/>
        <end position="209"/>
    </location>
</feature>
<evidence type="ECO:0000256" key="5">
    <source>
        <dbReference type="SAM" id="MobiDB-lite"/>
    </source>
</evidence>
<comment type="subunit">
    <text evidence="3">The 20S proteasome core is composed of 14 alpha and 14 beta subunits that assemble into four stacked heptameric rings, resulting in a barrel-shaped structure. The two inner rings, each composed of seven catalytic beta subunits, are sandwiched by two outer rings, each composed of seven alpha subunits. The catalytic chamber with the active sites is on the inside of the barrel. Has a gated structure, the ends of the cylinder being occluded by the N-termini of the alpha-subunits. Is capped by the proteasome-associated ATPase, ARC.</text>
</comment>
<comment type="caution">
    <text evidence="6">The sequence shown here is derived from an EMBL/GenBank/DDBJ whole genome shotgun (WGS) entry which is preliminary data.</text>
</comment>
<dbReference type="GO" id="GO:0019773">
    <property type="term" value="C:proteasome core complex, alpha-subunit complex"/>
    <property type="evidence" value="ECO:0007669"/>
    <property type="project" value="UniProtKB-UniRule"/>
</dbReference>
<dbReference type="RefSeq" id="WP_266063441.1">
    <property type="nucleotide sequence ID" value="NZ_JAPKFM010000030.1"/>
</dbReference>
<dbReference type="InterPro" id="IPR029055">
    <property type="entry name" value="Ntn_hydrolases_N"/>
</dbReference>
<evidence type="ECO:0000313" key="6">
    <source>
        <dbReference type="EMBL" id="MCX2966637.1"/>
    </source>
</evidence>
<name>A0A9X3DAI4_9ACTN</name>
<evidence type="ECO:0000313" key="7">
    <source>
        <dbReference type="Proteomes" id="UP001143347"/>
    </source>
</evidence>
<dbReference type="GO" id="GO:0010498">
    <property type="term" value="P:proteasomal protein catabolic process"/>
    <property type="evidence" value="ECO:0007669"/>
    <property type="project" value="UniProtKB-UniRule"/>
</dbReference>
<feature type="region of interest" description="Disordered" evidence="5">
    <location>
        <begin position="242"/>
        <end position="277"/>
    </location>
</feature>
<evidence type="ECO:0000256" key="2">
    <source>
        <dbReference type="ARBA" id="ARBA00022942"/>
    </source>
</evidence>
<dbReference type="SUPFAM" id="SSF56235">
    <property type="entry name" value="N-terminal nucleophile aminohydrolases (Ntn hydrolases)"/>
    <property type="match status" value="1"/>
</dbReference>
<proteinExistence type="inferred from homology"/>
<gene>
    <name evidence="3 6" type="primary">prcA</name>
    <name evidence="6" type="ORF">OSB52_21400</name>
</gene>
<keyword evidence="7" id="KW-1185">Reference proteome</keyword>
<comment type="activity regulation">
    <text evidence="3">The formation of the proteasomal ATPase ARC-20S proteasome complex, likely via the docking of the C-termini of ARC into the intersubunit pockets in the alpha-rings, may trigger opening of the gate for substrate entry. Interconversion between the open-gate and close-gate conformations leads to a dynamic regulation of the 20S proteasome proteolysis activity.</text>
</comment>
<dbReference type="InterPro" id="IPR001353">
    <property type="entry name" value="Proteasome_sua/b"/>
</dbReference>
<protein>
    <recommendedName>
        <fullName evidence="3">Proteasome subunit alpha</fullName>
    </recommendedName>
    <alternativeName>
        <fullName evidence="3">20S proteasome alpha subunit</fullName>
    </alternativeName>
    <alternativeName>
        <fullName evidence="3">Proteasome core protein PrcA</fullName>
    </alternativeName>
</protein>
<feature type="region of interest" description="Disordered" evidence="5">
    <location>
        <begin position="191"/>
        <end position="211"/>
    </location>
</feature>
<evidence type="ECO:0000256" key="4">
    <source>
        <dbReference type="PROSITE-ProRule" id="PRU00808"/>
    </source>
</evidence>
<accession>A0A9X3DAI4</accession>
<feature type="compositionally biased region" description="Polar residues" evidence="5">
    <location>
        <begin position="245"/>
        <end position="255"/>
    </location>
</feature>
<dbReference type="Pfam" id="PF00227">
    <property type="entry name" value="Proteasome"/>
    <property type="match status" value="1"/>
</dbReference>
<keyword evidence="2 3" id="KW-0647">Proteasome</keyword>
<organism evidence="6 7">
    <name type="scientific">Gordonia aquimaris</name>
    <dbReference type="NCBI Taxonomy" id="2984863"/>
    <lineage>
        <taxon>Bacteria</taxon>
        <taxon>Bacillati</taxon>
        <taxon>Actinomycetota</taxon>
        <taxon>Actinomycetes</taxon>
        <taxon>Mycobacteriales</taxon>
        <taxon>Gordoniaceae</taxon>
        <taxon>Gordonia</taxon>
    </lineage>
</organism>
<dbReference type="InterPro" id="IPR023332">
    <property type="entry name" value="Proteasome_alpha-type"/>
</dbReference>
<evidence type="ECO:0000256" key="3">
    <source>
        <dbReference type="HAMAP-Rule" id="MF_00289"/>
    </source>
</evidence>
<feature type="compositionally biased region" description="Low complexity" evidence="5">
    <location>
        <begin position="256"/>
        <end position="277"/>
    </location>
</feature>
<dbReference type="GO" id="GO:0005737">
    <property type="term" value="C:cytoplasm"/>
    <property type="evidence" value="ECO:0007669"/>
    <property type="project" value="UniProtKB-SubCell"/>
</dbReference>
<dbReference type="Proteomes" id="UP001143347">
    <property type="component" value="Unassembled WGS sequence"/>
</dbReference>
<comment type="similarity">
    <text evidence="3 4">Belongs to the peptidase T1A family.</text>
</comment>
<sequence length="277" mass="29352">MTFPYYASAEQIMRDRSELARKGIARGRSVIALTYADGVLFVAENPSNTLRKTSEIYDRIGFAAVGKYNEFESLRKAGIQLADMRGYSYDRADVTALSLANTYANALGSVFTEQAKPYEVELCVAEVAKYGKPRPSQLYRISYDGSIADETRFLVMGGANEAITAALRESYAPDLDLPAALALAVAALTTPPATNGSSTGSSTSAPSTPRELAATDLEVAILDRNRPRRAFRRLSAAAVAELMPSATTSASPSNESDGSGSDGTSAADGDTSSNPDT</sequence>
<dbReference type="HAMAP" id="MF_00289_B">
    <property type="entry name" value="Proteasome_A_B"/>
    <property type="match status" value="1"/>
</dbReference>
<dbReference type="CDD" id="cd01901">
    <property type="entry name" value="Ntn_hydrolase"/>
    <property type="match status" value="1"/>
</dbReference>
<dbReference type="InterPro" id="IPR022296">
    <property type="entry name" value="Proteasome_asu_bac"/>
</dbReference>